<dbReference type="EMBL" id="PDJZ01000010">
    <property type="protein sequence ID" value="RXJ83576.1"/>
    <property type="molecule type" value="Genomic_DNA"/>
</dbReference>
<dbReference type="RefSeq" id="WP_128987016.1">
    <property type="nucleotide sequence ID" value="NZ_PDJZ01000010.1"/>
</dbReference>
<organism evidence="2 3">
    <name type="scientific">Arcobacter cloacae</name>
    <dbReference type="NCBI Taxonomy" id="1054034"/>
    <lineage>
        <taxon>Bacteria</taxon>
        <taxon>Pseudomonadati</taxon>
        <taxon>Campylobacterota</taxon>
        <taxon>Epsilonproteobacteria</taxon>
        <taxon>Campylobacterales</taxon>
        <taxon>Arcobacteraceae</taxon>
        <taxon>Arcobacter</taxon>
    </lineage>
</organism>
<comment type="caution">
    <text evidence="2">The sequence shown here is derived from an EMBL/GenBank/DDBJ whole genome shotgun (WGS) entry which is preliminary data.</text>
</comment>
<accession>A0A4Q0ZJ48</accession>
<dbReference type="AlphaFoldDB" id="A0A4Q0ZJ48"/>
<protein>
    <recommendedName>
        <fullName evidence="1">MobA/VirD2-like nuclease domain-containing protein</fullName>
    </recommendedName>
</protein>
<dbReference type="Pfam" id="PF03432">
    <property type="entry name" value="Relaxase"/>
    <property type="match status" value="1"/>
</dbReference>
<feature type="domain" description="MobA/VirD2-like nuclease" evidence="1">
    <location>
        <begin position="167"/>
        <end position="265"/>
    </location>
</feature>
<dbReference type="OrthoDB" id="7173932at2"/>
<dbReference type="Proteomes" id="UP000290870">
    <property type="component" value="Unassembled WGS sequence"/>
</dbReference>
<gene>
    <name evidence="2" type="ORF">CRU90_09305</name>
</gene>
<evidence type="ECO:0000259" key="1">
    <source>
        <dbReference type="Pfam" id="PF03432"/>
    </source>
</evidence>
<reference evidence="2 3" key="1">
    <citation type="submission" date="2017-10" db="EMBL/GenBank/DDBJ databases">
        <title>Genomics of the genus Arcobacter.</title>
        <authorList>
            <person name="Perez-Cataluna A."/>
            <person name="Figueras M.J."/>
        </authorList>
    </citation>
    <scope>NUCLEOTIDE SEQUENCE [LARGE SCALE GENOMIC DNA]</scope>
    <source>
        <strain evidence="2 3">F26</strain>
    </source>
</reference>
<evidence type="ECO:0000313" key="3">
    <source>
        <dbReference type="Proteomes" id="UP000290870"/>
    </source>
</evidence>
<sequence length="327" mass="37719">MNDLLKELKIEELLQKELKKVKKDKKKKSNIFLNLQSNNESNFANSGNSDFRLKIKDTTNNYINNNTRNTRTFKINSNNSEIINPNFTSSNSITKNHSASISHFSNSRKIIGLRNDFTHKKSGVVVNRQSIVLKTNFEMSGRMNKKGLRPTSKQIGTHASSSLNYMNNHGSKDLEKEVELSNIYDKNGDLILKEELEQIKKDLSNGVQGFRRTMVDVGQKDFSRDDLNKLVRDSMQSLMEKTGKNFEYNFAMHTNTDHIHAHILSYGKNSDINLTKEQLQIFKEIIGSKTNEILLDMQNELKRDEVLELKNEKEIVKNLDNKNDLYL</sequence>
<dbReference type="InterPro" id="IPR005094">
    <property type="entry name" value="Endonuclease_MobA/VirD2"/>
</dbReference>
<name>A0A4Q0ZJ48_9BACT</name>
<evidence type="ECO:0000313" key="2">
    <source>
        <dbReference type="EMBL" id="RXJ83576.1"/>
    </source>
</evidence>
<proteinExistence type="predicted"/>